<dbReference type="OrthoDB" id="5894at2759"/>
<dbReference type="GO" id="GO:0005737">
    <property type="term" value="C:cytoplasm"/>
    <property type="evidence" value="ECO:0007669"/>
    <property type="project" value="TreeGrafter"/>
</dbReference>
<evidence type="ECO:0000256" key="5">
    <source>
        <dbReference type="SAM" id="MobiDB-lite"/>
    </source>
</evidence>
<dbReference type="SMART" id="SM00271">
    <property type="entry name" value="DnaJ"/>
    <property type="match status" value="1"/>
</dbReference>
<reference evidence="8 9" key="1">
    <citation type="journal article" date="2016" name="Mol. Biol. Evol.">
        <title>Comparative Genomics of Early-Diverging Mushroom-Forming Fungi Provides Insights into the Origins of Lignocellulose Decay Capabilities.</title>
        <authorList>
            <person name="Nagy L.G."/>
            <person name="Riley R."/>
            <person name="Tritt A."/>
            <person name="Adam C."/>
            <person name="Daum C."/>
            <person name="Floudas D."/>
            <person name="Sun H."/>
            <person name="Yadav J.S."/>
            <person name="Pangilinan J."/>
            <person name="Larsson K.H."/>
            <person name="Matsuura K."/>
            <person name="Barry K."/>
            <person name="Labutti K."/>
            <person name="Kuo R."/>
            <person name="Ohm R.A."/>
            <person name="Bhattacharya S.S."/>
            <person name="Shirouzu T."/>
            <person name="Yoshinaga Y."/>
            <person name="Martin F.M."/>
            <person name="Grigoriev I.V."/>
            <person name="Hibbett D.S."/>
        </authorList>
    </citation>
    <scope>NUCLEOTIDE SEQUENCE [LARGE SCALE GENOMIC DNA]</scope>
    <source>
        <strain evidence="8 9">HHB14362 ss-1</strain>
    </source>
</reference>
<dbReference type="InParanoid" id="A0A165VN61"/>
<dbReference type="Pfam" id="PF21884">
    <property type="entry name" value="ZUO1-like_ZHD"/>
    <property type="match status" value="1"/>
</dbReference>
<dbReference type="PROSITE" id="PS00028">
    <property type="entry name" value="ZINC_FINGER_C2H2_1"/>
    <property type="match status" value="1"/>
</dbReference>
<protein>
    <submittedName>
        <fullName evidence="8">DnaJ-domain-containing protein</fullName>
    </submittedName>
</protein>
<organism evidence="8 9">
    <name type="scientific">Neolentinus lepideus HHB14362 ss-1</name>
    <dbReference type="NCBI Taxonomy" id="1314782"/>
    <lineage>
        <taxon>Eukaryota</taxon>
        <taxon>Fungi</taxon>
        <taxon>Dikarya</taxon>
        <taxon>Basidiomycota</taxon>
        <taxon>Agaricomycotina</taxon>
        <taxon>Agaricomycetes</taxon>
        <taxon>Gloeophyllales</taxon>
        <taxon>Gloeophyllaceae</taxon>
        <taxon>Neolentinus</taxon>
    </lineage>
</organism>
<dbReference type="GO" id="GO:0003676">
    <property type="term" value="F:nucleic acid binding"/>
    <property type="evidence" value="ECO:0007669"/>
    <property type="project" value="InterPro"/>
</dbReference>
<feature type="region of interest" description="Disordered" evidence="5">
    <location>
        <begin position="263"/>
        <end position="295"/>
    </location>
</feature>
<evidence type="ECO:0000259" key="7">
    <source>
        <dbReference type="PROSITE" id="PS50157"/>
    </source>
</evidence>
<evidence type="ECO:0000313" key="9">
    <source>
        <dbReference type="Proteomes" id="UP000076761"/>
    </source>
</evidence>
<evidence type="ECO:0000313" key="8">
    <source>
        <dbReference type="EMBL" id="KZT29926.1"/>
    </source>
</evidence>
<dbReference type="AlphaFoldDB" id="A0A165VN61"/>
<dbReference type="Pfam" id="PF00226">
    <property type="entry name" value="DnaJ"/>
    <property type="match status" value="1"/>
</dbReference>
<feature type="region of interest" description="Disordered" evidence="5">
    <location>
        <begin position="1"/>
        <end position="22"/>
    </location>
</feature>
<dbReference type="InterPro" id="IPR051964">
    <property type="entry name" value="Chaperone_stress_response"/>
</dbReference>
<dbReference type="PANTHER" id="PTHR44029">
    <property type="entry name" value="DNAJ HOMOLOG SUBFAMILY C MEMBER 21"/>
    <property type="match status" value="1"/>
</dbReference>
<dbReference type="CDD" id="cd06257">
    <property type="entry name" value="DnaJ"/>
    <property type="match status" value="1"/>
</dbReference>
<dbReference type="SUPFAM" id="SSF46565">
    <property type="entry name" value="Chaperone J-domain"/>
    <property type="match status" value="1"/>
</dbReference>
<dbReference type="GO" id="GO:0008270">
    <property type="term" value="F:zinc ion binding"/>
    <property type="evidence" value="ECO:0007669"/>
    <property type="project" value="UniProtKB-KW"/>
</dbReference>
<dbReference type="InterPro" id="IPR022755">
    <property type="entry name" value="Znf_C2H2_jaz"/>
</dbReference>
<keyword evidence="9" id="KW-1185">Reference proteome</keyword>
<evidence type="ECO:0000256" key="1">
    <source>
        <dbReference type="ARBA" id="ARBA00022723"/>
    </source>
</evidence>
<feature type="region of interest" description="Disordered" evidence="5">
    <location>
        <begin position="361"/>
        <end position="503"/>
    </location>
</feature>
<dbReference type="SMART" id="SM00451">
    <property type="entry name" value="ZnF_U1"/>
    <property type="match status" value="1"/>
</dbReference>
<dbReference type="EMBL" id="KV425553">
    <property type="protein sequence ID" value="KZT29926.1"/>
    <property type="molecule type" value="Genomic_DNA"/>
</dbReference>
<dbReference type="Gene3D" id="1.10.287.110">
    <property type="entry name" value="DnaJ domain"/>
    <property type="match status" value="1"/>
</dbReference>
<dbReference type="SUPFAM" id="SSF57667">
    <property type="entry name" value="beta-beta-alpha zinc fingers"/>
    <property type="match status" value="1"/>
</dbReference>
<dbReference type="Proteomes" id="UP000076761">
    <property type="component" value="Unassembled WGS sequence"/>
</dbReference>
<dbReference type="Gene3D" id="3.30.160.60">
    <property type="entry name" value="Classic Zinc Finger"/>
    <property type="match status" value="1"/>
</dbReference>
<sequence>MGAGASASRPDDEGAEGSGHTDYYALLEVDESASADDIKARGNRSFRRLALIHHPDKNKDDAEGATKRFTAIQQAYEASLDEQERAWYDSHRAALAPEPDAQTVFEDIKKGTVPPRARDRGLTPKHLTPFFDASIWSGYGDDGSSFFTIYRNLFTRLAHDESFYNTTALPSFGDSTWSWAPTAKGEEMTAARTFYNFWTNFATSKEFEWMEVWDLSTAPDRRVRRTMERDNKKARDDARREYNDTVRSLAIFIRKRDPRYKSHLARQAEANQAKSNRASTPRKTAGTSSVADTPKSFVAQTWQKAESLSQDDDIEWAVAENEDEEQWECVACGKTFRSEAAWNSHERSKRHLKEVEKLKREMAEDDEELGLTMDTDHTESSSSRSPTPEPPSREPVTEDTARFSMQEDITPEIDFTTVQPDPGSNDTANKSAESEEMHMASGPSHTAGRGYLAEDPTSTNQPVSTGTASEGGFKPELSKREKRRAREAAKAQKAKEDSQNLVS</sequence>
<dbReference type="PROSITE" id="PS50076">
    <property type="entry name" value="DNAJ_2"/>
    <property type="match status" value="1"/>
</dbReference>
<accession>A0A165VN61</accession>
<gene>
    <name evidence="8" type="ORF">NEOLEDRAFT_1055620</name>
</gene>
<keyword evidence="1" id="KW-0479">Metal-binding</keyword>
<dbReference type="InterPro" id="IPR003604">
    <property type="entry name" value="Matrin/U1-like-C_Znf_C2H2"/>
</dbReference>
<feature type="compositionally biased region" description="Polar residues" evidence="5">
    <location>
        <begin position="456"/>
        <end position="468"/>
    </location>
</feature>
<evidence type="ECO:0000256" key="3">
    <source>
        <dbReference type="ARBA" id="ARBA00022833"/>
    </source>
</evidence>
<evidence type="ECO:0000259" key="6">
    <source>
        <dbReference type="PROSITE" id="PS50076"/>
    </source>
</evidence>
<dbReference type="PRINTS" id="PR00625">
    <property type="entry name" value="JDOMAIN"/>
</dbReference>
<feature type="domain" description="J" evidence="6">
    <location>
        <begin position="22"/>
        <end position="92"/>
    </location>
</feature>
<dbReference type="Pfam" id="PF12171">
    <property type="entry name" value="zf-C2H2_jaz"/>
    <property type="match status" value="1"/>
</dbReference>
<dbReference type="InterPro" id="IPR001623">
    <property type="entry name" value="DnaJ_domain"/>
</dbReference>
<dbReference type="PANTHER" id="PTHR44029:SF1">
    <property type="entry name" value="DNAJ HOMOLOG SUBFAMILY C MEMBER 21"/>
    <property type="match status" value="1"/>
</dbReference>
<feature type="compositionally biased region" description="Polar residues" evidence="5">
    <location>
        <begin position="416"/>
        <end position="431"/>
    </location>
</feature>
<keyword evidence="3" id="KW-0862">Zinc</keyword>
<dbReference type="InterPro" id="IPR036869">
    <property type="entry name" value="J_dom_sf"/>
</dbReference>
<dbReference type="InterPro" id="IPR013087">
    <property type="entry name" value="Znf_C2H2_type"/>
</dbReference>
<dbReference type="InterPro" id="IPR054076">
    <property type="entry name" value="ZUO1-like_ZHD"/>
</dbReference>
<dbReference type="FunCoup" id="A0A165VN61">
    <property type="interactions" value="658"/>
</dbReference>
<dbReference type="InterPro" id="IPR036236">
    <property type="entry name" value="Znf_C2H2_sf"/>
</dbReference>
<keyword evidence="2 4" id="KW-0863">Zinc-finger</keyword>
<feature type="domain" description="C2H2-type" evidence="7">
    <location>
        <begin position="327"/>
        <end position="356"/>
    </location>
</feature>
<dbReference type="STRING" id="1314782.A0A165VN61"/>
<feature type="compositionally biased region" description="Basic and acidic residues" evidence="5">
    <location>
        <begin position="391"/>
        <end position="401"/>
    </location>
</feature>
<name>A0A165VN61_9AGAM</name>
<feature type="compositionally biased region" description="Basic and acidic residues" evidence="5">
    <location>
        <begin position="476"/>
        <end position="503"/>
    </location>
</feature>
<evidence type="ECO:0000256" key="2">
    <source>
        <dbReference type="ARBA" id="ARBA00022771"/>
    </source>
</evidence>
<feature type="compositionally biased region" description="Polar residues" evidence="5">
    <location>
        <begin position="269"/>
        <end position="291"/>
    </location>
</feature>
<dbReference type="PROSITE" id="PS50157">
    <property type="entry name" value="ZINC_FINGER_C2H2_2"/>
    <property type="match status" value="1"/>
</dbReference>
<evidence type="ECO:0000256" key="4">
    <source>
        <dbReference type="PROSITE-ProRule" id="PRU00042"/>
    </source>
</evidence>
<proteinExistence type="predicted"/>